<dbReference type="InterPro" id="IPR040921">
    <property type="entry name" value="Peptidase_S66C"/>
</dbReference>
<dbReference type="SUPFAM" id="SSF141986">
    <property type="entry name" value="LD-carboxypeptidase A C-terminal domain-like"/>
    <property type="match status" value="1"/>
</dbReference>
<dbReference type="RefSeq" id="WP_249101282.1">
    <property type="nucleotide sequence ID" value="NZ_JAMAST010000009.1"/>
</dbReference>
<dbReference type="Pfam" id="PF02016">
    <property type="entry name" value="Peptidase_S66"/>
    <property type="match status" value="1"/>
</dbReference>
<sequence>MPILKKGDTVGLISCSDGLRQKETPTLKKLKEKLSTLGLTTVEAKNIFRNAQSPFSGTPQERASEFMRLVSHPKVKAIFDVSGGDSANQILPYLDFDMIRDRAVPFIGISDLSVINNAIYARTSLPAYHYRIKNLAGSFSEEQAELFNSFFMDSRQTEPFTLHWLRGRKMAGTVIGGNIRCFLKLAGTRYFPDPKDKILFLEALGGKAARMASLLAQLEQLSVFDKCAGVLLGTFTEMQANNDRPIIEDLVLEITERHALPVAKTEQLGHGEDARCLAIGHPLTLGM</sequence>
<dbReference type="SUPFAM" id="SSF52317">
    <property type="entry name" value="Class I glutamine amidotransferase-like"/>
    <property type="match status" value="1"/>
</dbReference>
<evidence type="ECO:0000256" key="4">
    <source>
        <dbReference type="ARBA" id="ARBA00022801"/>
    </source>
</evidence>
<evidence type="ECO:0000313" key="9">
    <source>
        <dbReference type="Proteomes" id="UP001203004"/>
    </source>
</evidence>
<evidence type="ECO:0000259" key="7">
    <source>
        <dbReference type="Pfam" id="PF17676"/>
    </source>
</evidence>
<feature type="domain" description="LD-carboxypeptidase C-terminal" evidence="7">
    <location>
        <begin position="172"/>
        <end position="285"/>
    </location>
</feature>
<dbReference type="InterPro" id="IPR040449">
    <property type="entry name" value="Peptidase_S66_N"/>
</dbReference>
<comment type="similarity">
    <text evidence="1">Belongs to the peptidase S66 family.</text>
</comment>
<proteinExistence type="inferred from homology"/>
<feature type="domain" description="LD-carboxypeptidase N-terminal" evidence="6">
    <location>
        <begin position="10"/>
        <end position="129"/>
    </location>
</feature>
<protein>
    <submittedName>
        <fullName evidence="8">LD-carboxypeptidase</fullName>
    </submittedName>
</protein>
<dbReference type="Gene3D" id="3.50.30.60">
    <property type="entry name" value="LD-carboxypeptidase A C-terminal domain-like"/>
    <property type="match status" value="1"/>
</dbReference>
<comment type="caution">
    <text evidence="8">The sequence shown here is derived from an EMBL/GenBank/DDBJ whole genome shotgun (WGS) entry which is preliminary data.</text>
</comment>
<organism evidence="8 9">
    <name type="scientific">Sporolactobacillus mangiferae</name>
    <dbReference type="NCBI Taxonomy" id="2940498"/>
    <lineage>
        <taxon>Bacteria</taxon>
        <taxon>Bacillati</taxon>
        <taxon>Bacillota</taxon>
        <taxon>Bacilli</taxon>
        <taxon>Bacillales</taxon>
        <taxon>Sporolactobacillaceae</taxon>
        <taxon>Sporolactobacillus</taxon>
    </lineage>
</organism>
<dbReference type="PANTHER" id="PTHR30237:SF2">
    <property type="entry name" value="MUREIN TETRAPEPTIDE CARBOXYPEPTIDASE"/>
    <property type="match status" value="1"/>
</dbReference>
<dbReference type="InterPro" id="IPR029062">
    <property type="entry name" value="Class_I_gatase-like"/>
</dbReference>
<dbReference type="CDD" id="cd07062">
    <property type="entry name" value="Peptidase_S66_mccF_like"/>
    <property type="match status" value="1"/>
</dbReference>
<dbReference type="InterPro" id="IPR027461">
    <property type="entry name" value="Carboxypeptidase_A_C_sf"/>
</dbReference>
<dbReference type="EMBL" id="JAMAST010000009">
    <property type="protein sequence ID" value="MCL1632058.1"/>
    <property type="molecule type" value="Genomic_DNA"/>
</dbReference>
<reference evidence="8 9" key="1">
    <citation type="submission" date="2022-05" db="EMBL/GenBank/DDBJ databases">
        <title>Sporolactobacillus sp nov CPB3-1, isolated from tree bark (Mangifera indica L.).</title>
        <authorList>
            <person name="Phuengjayaem S."/>
            <person name="Tanasupawat S."/>
        </authorList>
    </citation>
    <scope>NUCLEOTIDE SEQUENCE [LARGE SCALE GENOMIC DNA]</scope>
    <source>
        <strain evidence="8 9">CPB3-1</strain>
    </source>
</reference>
<evidence type="ECO:0000256" key="5">
    <source>
        <dbReference type="ARBA" id="ARBA00022825"/>
    </source>
</evidence>
<keyword evidence="3" id="KW-0645">Protease</keyword>
<keyword evidence="9" id="KW-1185">Reference proteome</keyword>
<accession>A0ABT0MB16</accession>
<gene>
    <name evidence="8" type="ORF">M3N64_08855</name>
</gene>
<dbReference type="Pfam" id="PF17676">
    <property type="entry name" value="Peptidase_S66C"/>
    <property type="match status" value="1"/>
</dbReference>
<evidence type="ECO:0000313" key="8">
    <source>
        <dbReference type="EMBL" id="MCL1632058.1"/>
    </source>
</evidence>
<evidence type="ECO:0000256" key="3">
    <source>
        <dbReference type="ARBA" id="ARBA00022670"/>
    </source>
</evidence>
<dbReference type="InterPro" id="IPR003507">
    <property type="entry name" value="S66_fam"/>
</dbReference>
<dbReference type="Gene3D" id="3.40.50.10740">
    <property type="entry name" value="Class I glutamine amidotransferase-like"/>
    <property type="match status" value="1"/>
</dbReference>
<dbReference type="Proteomes" id="UP001203004">
    <property type="component" value="Unassembled WGS sequence"/>
</dbReference>
<keyword evidence="4" id="KW-0378">Hydrolase</keyword>
<dbReference type="PANTHER" id="PTHR30237">
    <property type="entry name" value="MURAMOYLTETRAPEPTIDE CARBOXYPEPTIDASE"/>
    <property type="match status" value="1"/>
</dbReference>
<dbReference type="PIRSF" id="PIRSF028757">
    <property type="entry name" value="LD-carboxypeptidase"/>
    <property type="match status" value="1"/>
</dbReference>
<name>A0ABT0MB16_9BACL</name>
<evidence type="ECO:0000256" key="1">
    <source>
        <dbReference type="ARBA" id="ARBA00010233"/>
    </source>
</evidence>
<dbReference type="InterPro" id="IPR027478">
    <property type="entry name" value="LdcA_N"/>
</dbReference>
<evidence type="ECO:0000256" key="2">
    <source>
        <dbReference type="ARBA" id="ARBA00022645"/>
    </source>
</evidence>
<keyword evidence="2" id="KW-0121">Carboxypeptidase</keyword>
<keyword evidence="5" id="KW-0720">Serine protease</keyword>
<evidence type="ECO:0000259" key="6">
    <source>
        <dbReference type="Pfam" id="PF02016"/>
    </source>
</evidence>